<evidence type="ECO:0000313" key="4">
    <source>
        <dbReference type="Proteomes" id="UP000676325"/>
    </source>
</evidence>
<keyword evidence="2" id="KW-1133">Transmembrane helix</keyword>
<keyword evidence="4" id="KW-1185">Reference proteome</keyword>
<accession>A0A941II16</accession>
<dbReference type="AlphaFoldDB" id="A0A941II16"/>
<feature type="region of interest" description="Disordered" evidence="1">
    <location>
        <begin position="1"/>
        <end position="26"/>
    </location>
</feature>
<dbReference type="RefSeq" id="WP_212516871.1">
    <property type="nucleotide sequence ID" value="NZ_JAGSOH010000008.1"/>
</dbReference>
<evidence type="ECO:0000256" key="1">
    <source>
        <dbReference type="SAM" id="MobiDB-lite"/>
    </source>
</evidence>
<feature type="transmembrane region" description="Helical" evidence="2">
    <location>
        <begin position="121"/>
        <end position="143"/>
    </location>
</feature>
<keyword evidence="2" id="KW-0472">Membrane</keyword>
<reference evidence="3" key="1">
    <citation type="submission" date="2021-04" db="EMBL/GenBank/DDBJ databases">
        <title>Genome based classification of Actinospica acidithermotolerans sp. nov., an actinobacterium isolated from an Indonesian hot spring.</title>
        <authorList>
            <person name="Kusuma A.B."/>
            <person name="Putra K.E."/>
            <person name="Nafisah S."/>
            <person name="Loh J."/>
            <person name="Nouioui I."/>
            <person name="Goodfellow M."/>
        </authorList>
    </citation>
    <scope>NUCLEOTIDE SEQUENCE</scope>
    <source>
        <strain evidence="3">MGRD01-02</strain>
    </source>
</reference>
<organism evidence="3 4">
    <name type="scientific">Actinospica acidithermotolerans</name>
    <dbReference type="NCBI Taxonomy" id="2828514"/>
    <lineage>
        <taxon>Bacteria</taxon>
        <taxon>Bacillati</taxon>
        <taxon>Actinomycetota</taxon>
        <taxon>Actinomycetes</taxon>
        <taxon>Catenulisporales</taxon>
        <taxon>Actinospicaceae</taxon>
        <taxon>Actinospica</taxon>
    </lineage>
</organism>
<feature type="transmembrane region" description="Helical" evidence="2">
    <location>
        <begin position="64"/>
        <end position="85"/>
    </location>
</feature>
<feature type="compositionally biased region" description="Low complexity" evidence="1">
    <location>
        <begin position="14"/>
        <end position="26"/>
    </location>
</feature>
<evidence type="ECO:0000313" key="3">
    <source>
        <dbReference type="EMBL" id="MBR7825718.1"/>
    </source>
</evidence>
<protein>
    <submittedName>
        <fullName evidence="3">Uncharacterized protein</fullName>
    </submittedName>
</protein>
<gene>
    <name evidence="3" type="ORF">KDK95_05315</name>
</gene>
<proteinExistence type="predicted"/>
<dbReference type="EMBL" id="JAGSOH010000008">
    <property type="protein sequence ID" value="MBR7825718.1"/>
    <property type="molecule type" value="Genomic_DNA"/>
</dbReference>
<feature type="transmembrane region" description="Helical" evidence="2">
    <location>
        <begin position="35"/>
        <end position="52"/>
    </location>
</feature>
<evidence type="ECO:0000256" key="2">
    <source>
        <dbReference type="SAM" id="Phobius"/>
    </source>
</evidence>
<comment type="caution">
    <text evidence="3">The sequence shown here is derived from an EMBL/GenBank/DDBJ whole genome shotgun (WGS) entry which is preliminary data.</text>
</comment>
<keyword evidence="2" id="KW-0812">Transmembrane</keyword>
<feature type="transmembrane region" description="Helical" evidence="2">
    <location>
        <begin position="92"/>
        <end position="109"/>
    </location>
</feature>
<name>A0A941II16_9ACTN</name>
<sequence>MLGTLNQPDRLRCPARSGGPVGPGSRSTRIRLGRAYVAAGLLMIPWVLFLSRTLPAGATDCHWALAWVGVDSSEALALFATGWLLLRADNRCVLAATAAAVLLLTDAWLDLTSAASRGELLIAIAMAVFAEVPIAIACAALALRLTRHPFPPAAETAGTTDKQEEQRCL</sequence>
<dbReference type="Proteomes" id="UP000676325">
    <property type="component" value="Unassembled WGS sequence"/>
</dbReference>